<accession>A0A382HC92</accession>
<feature type="non-terminal residue" evidence="1">
    <location>
        <position position="45"/>
    </location>
</feature>
<name>A0A382HC92_9ZZZZ</name>
<dbReference type="AlphaFoldDB" id="A0A382HC92"/>
<gene>
    <name evidence="1" type="ORF">METZ01_LOCUS237754</name>
</gene>
<dbReference type="EMBL" id="UINC01060418">
    <property type="protein sequence ID" value="SVB84900.1"/>
    <property type="molecule type" value="Genomic_DNA"/>
</dbReference>
<evidence type="ECO:0000313" key="1">
    <source>
        <dbReference type="EMBL" id="SVB84900.1"/>
    </source>
</evidence>
<reference evidence="1" key="1">
    <citation type="submission" date="2018-05" db="EMBL/GenBank/DDBJ databases">
        <authorList>
            <person name="Lanie J.A."/>
            <person name="Ng W.-L."/>
            <person name="Kazmierczak K.M."/>
            <person name="Andrzejewski T.M."/>
            <person name="Davidsen T.M."/>
            <person name="Wayne K.J."/>
            <person name="Tettelin H."/>
            <person name="Glass J.I."/>
            <person name="Rusch D."/>
            <person name="Podicherti R."/>
            <person name="Tsui H.-C.T."/>
            <person name="Winkler M.E."/>
        </authorList>
    </citation>
    <scope>NUCLEOTIDE SEQUENCE</scope>
</reference>
<protein>
    <submittedName>
        <fullName evidence="1">Uncharacterized protein</fullName>
    </submittedName>
</protein>
<proteinExistence type="predicted"/>
<organism evidence="1">
    <name type="scientific">marine metagenome</name>
    <dbReference type="NCBI Taxonomy" id="408172"/>
    <lineage>
        <taxon>unclassified sequences</taxon>
        <taxon>metagenomes</taxon>
        <taxon>ecological metagenomes</taxon>
    </lineage>
</organism>
<sequence>MKWGPFHDMNYMFIFLSNYGDAHTSDSEIHEMSTKLVNQIFERDR</sequence>